<name>A0ABW3LB23_9BACL</name>
<keyword evidence="1" id="KW-1133">Transmembrane helix</keyword>
<gene>
    <name evidence="2" type="ORF">ACFQ1X_06640</name>
</gene>
<evidence type="ECO:0000256" key="1">
    <source>
        <dbReference type="SAM" id="Phobius"/>
    </source>
</evidence>
<organism evidence="2 3">
    <name type="scientific">Metaplanococcus flavidus</name>
    <dbReference type="NCBI Taxonomy" id="569883"/>
    <lineage>
        <taxon>Bacteria</taxon>
        <taxon>Bacillati</taxon>
        <taxon>Bacillota</taxon>
        <taxon>Bacilli</taxon>
        <taxon>Bacillales</taxon>
        <taxon>Caryophanaceae</taxon>
        <taxon>Metaplanococcus</taxon>
    </lineage>
</organism>
<sequence>MKNGKWIFALYSIAALLAMVGIGLAVAFRSVPMVLLAIALLGVIMVFGFRKKREMIEAGLL</sequence>
<dbReference type="RefSeq" id="WP_144837611.1">
    <property type="nucleotide sequence ID" value="NZ_JBHTKI010000008.1"/>
</dbReference>
<dbReference type="Proteomes" id="UP001597109">
    <property type="component" value="Unassembled WGS sequence"/>
</dbReference>
<accession>A0ABW3LB23</accession>
<feature type="transmembrane region" description="Helical" evidence="1">
    <location>
        <begin position="7"/>
        <end position="27"/>
    </location>
</feature>
<dbReference type="Pfam" id="PF17259">
    <property type="entry name" value="DUF5325"/>
    <property type="match status" value="1"/>
</dbReference>
<comment type="caution">
    <text evidence="2">The sequence shown here is derived from an EMBL/GenBank/DDBJ whole genome shotgun (WGS) entry which is preliminary data.</text>
</comment>
<feature type="transmembrane region" description="Helical" evidence="1">
    <location>
        <begin position="33"/>
        <end position="49"/>
    </location>
</feature>
<protein>
    <submittedName>
        <fullName evidence="2">YlaF family protein</fullName>
    </submittedName>
</protein>
<dbReference type="EMBL" id="JBHTKI010000008">
    <property type="protein sequence ID" value="MFD1031109.1"/>
    <property type="molecule type" value="Genomic_DNA"/>
</dbReference>
<keyword evidence="3" id="KW-1185">Reference proteome</keyword>
<keyword evidence="1" id="KW-0812">Transmembrane</keyword>
<evidence type="ECO:0000313" key="3">
    <source>
        <dbReference type="Proteomes" id="UP001597109"/>
    </source>
</evidence>
<evidence type="ECO:0000313" key="2">
    <source>
        <dbReference type="EMBL" id="MFD1031109.1"/>
    </source>
</evidence>
<reference evidence="3" key="1">
    <citation type="journal article" date="2019" name="Int. J. Syst. Evol. Microbiol.">
        <title>The Global Catalogue of Microorganisms (GCM) 10K type strain sequencing project: providing services to taxonomists for standard genome sequencing and annotation.</title>
        <authorList>
            <consortium name="The Broad Institute Genomics Platform"/>
            <consortium name="The Broad Institute Genome Sequencing Center for Infectious Disease"/>
            <person name="Wu L."/>
            <person name="Ma J."/>
        </authorList>
    </citation>
    <scope>NUCLEOTIDE SEQUENCE [LARGE SCALE GENOMIC DNA]</scope>
    <source>
        <strain evidence="3">CCUG 56756</strain>
    </source>
</reference>
<keyword evidence="1" id="KW-0472">Membrane</keyword>
<proteinExistence type="predicted"/>
<dbReference type="InterPro" id="IPR035211">
    <property type="entry name" value="DUF5325"/>
</dbReference>